<dbReference type="AlphaFoldDB" id="A0A3L8NYR8"/>
<dbReference type="Proteomes" id="UP000281708">
    <property type="component" value="Unassembled WGS sequence"/>
</dbReference>
<reference evidence="1 2" key="1">
    <citation type="submission" date="2018-10" db="EMBL/GenBank/DDBJ databases">
        <title>Marmoricola sp. 4Q3S-7 whole genome shotgun sequence.</title>
        <authorList>
            <person name="Li F."/>
        </authorList>
    </citation>
    <scope>NUCLEOTIDE SEQUENCE [LARGE SCALE GENOMIC DNA]</scope>
    <source>
        <strain evidence="1 2">4Q3S-7</strain>
    </source>
</reference>
<name>A0A3L8NYR8_9ACTN</name>
<proteinExistence type="predicted"/>
<sequence length="292" mass="31842">MRLMEQDERELRILMYLEQVEGTPEQHSIQPLYVQFGQDQALITLGHLRETGQVLAPVRLGALHGLSPAGRSRLDALRQRQRGRGHRRATARDAMLRWLDERNAHSQGSRVGRDEFNESEDLAAFTAAESEAAAQWLYDRDLIDSISAAQESHILLWLTDEGVECVDSGLDAADFIARQTASVDQTTIVTGNVNNLAAAAGPGAIANLTVSTLDPDALEELARLLLQASPVLNLSKELELQIVNSLQVLTSEEEPGLVKKTIGQLYLLLQNSSSGALGGLIAAWMAARFGIS</sequence>
<evidence type="ECO:0000313" key="2">
    <source>
        <dbReference type="Proteomes" id="UP000281708"/>
    </source>
</evidence>
<keyword evidence="2" id="KW-1185">Reference proteome</keyword>
<dbReference type="EMBL" id="RDBE01000010">
    <property type="protein sequence ID" value="RLV47713.1"/>
    <property type="molecule type" value="Genomic_DNA"/>
</dbReference>
<comment type="caution">
    <text evidence="1">The sequence shown here is derived from an EMBL/GenBank/DDBJ whole genome shotgun (WGS) entry which is preliminary data.</text>
</comment>
<evidence type="ECO:0000313" key="1">
    <source>
        <dbReference type="EMBL" id="RLV47713.1"/>
    </source>
</evidence>
<accession>A0A3L8NYR8</accession>
<protein>
    <submittedName>
        <fullName evidence="1">Uncharacterized protein</fullName>
    </submittedName>
</protein>
<organism evidence="1 2">
    <name type="scientific">Nocardioides mangrovicus</name>
    <dbReference type="NCBI Taxonomy" id="2478913"/>
    <lineage>
        <taxon>Bacteria</taxon>
        <taxon>Bacillati</taxon>
        <taxon>Actinomycetota</taxon>
        <taxon>Actinomycetes</taxon>
        <taxon>Propionibacteriales</taxon>
        <taxon>Nocardioidaceae</taxon>
        <taxon>Nocardioides</taxon>
    </lineage>
</organism>
<gene>
    <name evidence="1" type="ORF">D9V37_16320</name>
</gene>